<reference evidence="1" key="1">
    <citation type="journal article" date="2023" name="Genome Biol. Evol.">
        <title>First Whole Genome Sequence and Flow Cytometry Genome Size Data for the Lichen-Forming Fungus Ramalina farinacea (Ascomycota).</title>
        <authorList>
            <person name="Llewellyn T."/>
            <person name="Mian S."/>
            <person name="Hill R."/>
            <person name="Leitch I.J."/>
            <person name="Gaya E."/>
        </authorList>
    </citation>
    <scope>NUCLEOTIDE SEQUENCE</scope>
    <source>
        <strain evidence="1">LIQ254RAFAR</strain>
    </source>
</reference>
<dbReference type="AlphaFoldDB" id="A0AA43QTQ1"/>
<name>A0AA43QTQ1_9LECA</name>
<sequence length="116" mass="13185">MADPLIPIGIPVPHYYAGSAEVKYFVAWLLYVMNTRSDPGWVKAQEKAAKGPANGHQLHESTREQWEAVYPVEGSSIHTYIHRNKDAYWKMRTGEIVDKGIRGLIEYCSPTPVKRD</sequence>
<evidence type="ECO:0000313" key="2">
    <source>
        <dbReference type="Proteomes" id="UP001161017"/>
    </source>
</evidence>
<gene>
    <name evidence="1" type="ORF">OHK93_003662</name>
</gene>
<dbReference type="EMBL" id="JAPUFD010000019">
    <property type="protein sequence ID" value="MDI1492448.1"/>
    <property type="molecule type" value="Genomic_DNA"/>
</dbReference>
<proteinExistence type="predicted"/>
<dbReference type="Proteomes" id="UP001161017">
    <property type="component" value="Unassembled WGS sequence"/>
</dbReference>
<comment type="caution">
    <text evidence="1">The sequence shown here is derived from an EMBL/GenBank/DDBJ whole genome shotgun (WGS) entry which is preliminary data.</text>
</comment>
<protein>
    <submittedName>
        <fullName evidence="1">Uncharacterized protein</fullName>
    </submittedName>
</protein>
<evidence type="ECO:0000313" key="1">
    <source>
        <dbReference type="EMBL" id="MDI1492448.1"/>
    </source>
</evidence>
<accession>A0AA43QTQ1</accession>
<keyword evidence="2" id="KW-1185">Reference proteome</keyword>
<organism evidence="1 2">
    <name type="scientific">Ramalina farinacea</name>
    <dbReference type="NCBI Taxonomy" id="258253"/>
    <lineage>
        <taxon>Eukaryota</taxon>
        <taxon>Fungi</taxon>
        <taxon>Dikarya</taxon>
        <taxon>Ascomycota</taxon>
        <taxon>Pezizomycotina</taxon>
        <taxon>Lecanoromycetes</taxon>
        <taxon>OSLEUM clade</taxon>
        <taxon>Lecanoromycetidae</taxon>
        <taxon>Lecanorales</taxon>
        <taxon>Lecanorineae</taxon>
        <taxon>Ramalinaceae</taxon>
        <taxon>Ramalina</taxon>
    </lineage>
</organism>